<dbReference type="Proteomes" id="UP000652761">
    <property type="component" value="Unassembled WGS sequence"/>
</dbReference>
<dbReference type="InterPro" id="IPR045889">
    <property type="entry name" value="MES/HNL"/>
</dbReference>
<comment type="caution">
    <text evidence="3">The sequence shown here is derived from an EMBL/GenBank/DDBJ whole genome shotgun (WGS) entry which is preliminary data.</text>
</comment>
<dbReference type="GO" id="GO:0080031">
    <property type="term" value="F:methyl salicylate esterase activity"/>
    <property type="evidence" value="ECO:0007669"/>
    <property type="project" value="TreeGrafter"/>
</dbReference>
<keyword evidence="4" id="KW-1185">Reference proteome</keyword>
<dbReference type="GO" id="GO:0080032">
    <property type="term" value="F:methyl jasmonate esterase activity"/>
    <property type="evidence" value="ECO:0007669"/>
    <property type="project" value="TreeGrafter"/>
</dbReference>
<dbReference type="FunFam" id="3.40.50.1820:FF:000051">
    <property type="entry name" value="(S)-hydroxynitrile lyase"/>
    <property type="match status" value="1"/>
</dbReference>
<name>A0A843WK29_COLES</name>
<dbReference type="Pfam" id="PF00561">
    <property type="entry name" value="Abhydrolase_1"/>
    <property type="match status" value="1"/>
</dbReference>
<dbReference type="OrthoDB" id="408373at2759"/>
<sequence length="263" mass="29078">MEWGEKKHFVLAHGACHGAWSWYKVATLLRAAGHTVTAPDLGACGADARRLDEVGTFSEYAQPLMEVMSALPPGERVVLVGHSFGGLSVSVAAERFPEKVSAVVFLAAFMPDTSLRPSYVMEEYLKKFPLPWMDTQVSPLNRGANKEPIASFLFGPKFTSSRLYQLCPPQDITLGLSLMRVGSLFLEDLSRDLPFSETKYGSVKKVYIVCGEDLAIPKAFQLWMTENYAVDEVKVVGVADHMPMMSMPEELCRSLEDVAVVYT</sequence>
<proteinExistence type="predicted"/>
<evidence type="ECO:0000259" key="2">
    <source>
        <dbReference type="Pfam" id="PF00561"/>
    </source>
</evidence>
<dbReference type="PANTHER" id="PTHR10992">
    <property type="entry name" value="METHYLESTERASE FAMILY MEMBER"/>
    <property type="match status" value="1"/>
</dbReference>
<dbReference type="Gene3D" id="3.40.50.1820">
    <property type="entry name" value="alpha/beta hydrolase"/>
    <property type="match status" value="1"/>
</dbReference>
<protein>
    <recommendedName>
        <fullName evidence="2">AB hydrolase-1 domain-containing protein</fullName>
    </recommendedName>
</protein>
<feature type="domain" description="AB hydrolase-1" evidence="2">
    <location>
        <begin position="8"/>
        <end position="244"/>
    </location>
</feature>
<evidence type="ECO:0000256" key="1">
    <source>
        <dbReference type="ARBA" id="ARBA00022801"/>
    </source>
</evidence>
<dbReference type="EMBL" id="NMUH01003498">
    <property type="protein sequence ID" value="MQM05901.1"/>
    <property type="molecule type" value="Genomic_DNA"/>
</dbReference>
<reference evidence="3" key="1">
    <citation type="submission" date="2017-07" db="EMBL/GenBank/DDBJ databases">
        <title>Taro Niue Genome Assembly and Annotation.</title>
        <authorList>
            <person name="Atibalentja N."/>
            <person name="Keating K."/>
            <person name="Fields C.J."/>
        </authorList>
    </citation>
    <scope>NUCLEOTIDE SEQUENCE</scope>
    <source>
        <strain evidence="3">Niue_2</strain>
        <tissue evidence="3">Leaf</tissue>
    </source>
</reference>
<dbReference type="GO" id="GO:0009696">
    <property type="term" value="P:salicylic acid metabolic process"/>
    <property type="evidence" value="ECO:0007669"/>
    <property type="project" value="TreeGrafter"/>
</dbReference>
<accession>A0A843WK29</accession>
<organism evidence="3 4">
    <name type="scientific">Colocasia esculenta</name>
    <name type="common">Wild taro</name>
    <name type="synonym">Arum esculentum</name>
    <dbReference type="NCBI Taxonomy" id="4460"/>
    <lineage>
        <taxon>Eukaryota</taxon>
        <taxon>Viridiplantae</taxon>
        <taxon>Streptophyta</taxon>
        <taxon>Embryophyta</taxon>
        <taxon>Tracheophyta</taxon>
        <taxon>Spermatophyta</taxon>
        <taxon>Magnoliopsida</taxon>
        <taxon>Liliopsida</taxon>
        <taxon>Araceae</taxon>
        <taxon>Aroideae</taxon>
        <taxon>Colocasieae</taxon>
        <taxon>Colocasia</taxon>
    </lineage>
</organism>
<dbReference type="InterPro" id="IPR000073">
    <property type="entry name" value="AB_hydrolase_1"/>
</dbReference>
<dbReference type="InterPro" id="IPR029058">
    <property type="entry name" value="AB_hydrolase_fold"/>
</dbReference>
<dbReference type="GO" id="GO:0009694">
    <property type="term" value="P:jasmonic acid metabolic process"/>
    <property type="evidence" value="ECO:0007669"/>
    <property type="project" value="TreeGrafter"/>
</dbReference>
<gene>
    <name evidence="3" type="ORF">Taro_038715</name>
</gene>
<dbReference type="SMR" id="A0A843WK29"/>
<dbReference type="GO" id="GO:0080030">
    <property type="term" value="F:methyl indole-3-acetate esterase activity"/>
    <property type="evidence" value="ECO:0007669"/>
    <property type="project" value="TreeGrafter"/>
</dbReference>
<evidence type="ECO:0000313" key="4">
    <source>
        <dbReference type="Proteomes" id="UP000652761"/>
    </source>
</evidence>
<keyword evidence="1" id="KW-0378">Hydrolase</keyword>
<dbReference type="PANTHER" id="PTHR10992:SF1083">
    <property type="entry name" value="METHYLESTERASE 1"/>
    <property type="match status" value="1"/>
</dbReference>
<dbReference type="SUPFAM" id="SSF53474">
    <property type="entry name" value="alpha/beta-Hydrolases"/>
    <property type="match status" value="1"/>
</dbReference>
<evidence type="ECO:0000313" key="3">
    <source>
        <dbReference type="EMBL" id="MQM05901.1"/>
    </source>
</evidence>
<dbReference type="AlphaFoldDB" id="A0A843WK29"/>